<dbReference type="Proteomes" id="UP000019763">
    <property type="component" value="Unassembled WGS sequence"/>
</dbReference>
<accession>A0A023B399</accession>
<evidence type="ECO:0000313" key="2">
    <source>
        <dbReference type="Proteomes" id="UP000019763"/>
    </source>
</evidence>
<organism evidence="1 2">
    <name type="scientific">Gregarina niphandrodes</name>
    <name type="common">Septate eugregarine</name>
    <dbReference type="NCBI Taxonomy" id="110365"/>
    <lineage>
        <taxon>Eukaryota</taxon>
        <taxon>Sar</taxon>
        <taxon>Alveolata</taxon>
        <taxon>Apicomplexa</taxon>
        <taxon>Conoidasida</taxon>
        <taxon>Gregarinasina</taxon>
        <taxon>Eugregarinorida</taxon>
        <taxon>Gregarinidae</taxon>
        <taxon>Gregarina</taxon>
    </lineage>
</organism>
<dbReference type="AlphaFoldDB" id="A0A023B399"/>
<name>A0A023B399_GRENI</name>
<keyword evidence="2" id="KW-1185">Reference proteome</keyword>
<dbReference type="VEuPathDB" id="CryptoDB:GNI_113190"/>
<comment type="caution">
    <text evidence="1">The sequence shown here is derived from an EMBL/GenBank/DDBJ whole genome shotgun (WGS) entry which is preliminary data.</text>
</comment>
<gene>
    <name evidence="1" type="ORF">GNI_113190</name>
</gene>
<evidence type="ECO:0000313" key="1">
    <source>
        <dbReference type="EMBL" id="EZG55420.1"/>
    </source>
</evidence>
<protein>
    <submittedName>
        <fullName evidence="1">Uncharacterized protein</fullName>
    </submittedName>
</protein>
<proteinExistence type="predicted"/>
<dbReference type="RefSeq" id="XP_011131560.1">
    <property type="nucleotide sequence ID" value="XM_011133258.1"/>
</dbReference>
<dbReference type="EMBL" id="AFNH02000847">
    <property type="protein sequence ID" value="EZG55420.1"/>
    <property type="molecule type" value="Genomic_DNA"/>
</dbReference>
<reference evidence="1" key="1">
    <citation type="submission" date="2013-12" db="EMBL/GenBank/DDBJ databases">
        <authorList>
            <person name="Omoto C.K."/>
            <person name="Sibley D."/>
            <person name="Venepally P."/>
            <person name="Hadjithomas M."/>
            <person name="Karamycheva S."/>
            <person name="Brunk B."/>
            <person name="Roos D."/>
            <person name="Caler E."/>
            <person name="Lorenzi H."/>
        </authorList>
    </citation>
    <scope>NUCLEOTIDE SEQUENCE</scope>
</reference>
<dbReference type="GeneID" id="22913980"/>
<sequence length="316" mass="35172">MRALSARGSQDVWGVLLGATLGLDARSLDVEDSYLEPEERKNLTSAADADNVSTCSNFRYIDCSGSGANRVSSVLRRHFSDGIIPVRPVSEGSVSEGSVSEGPSEGEEPIRLVDREFSNHRTLATFAAEHSLTEPVLLTIVLESLKLLRQCSRGKFSSTDRKALNEVLQSKYLPRYMRQSRRAPYLTGMHQIALDVDGHKDLRNLSWFGVPVEPSFRLRLQPCFGQKKHKAMRQTGKAFVDMAIKTGVITCPQLAAGFGTRCRRLTCRQEHKLEKVLAGGFRNFRQWCKAVSKYHKKTIGVKSVSLPTLRPTSTDC</sequence>